<gene>
    <name evidence="1" type="ORF">EVAR_50881_1</name>
</gene>
<sequence>MSKKFLLNRARAASGHRRDCELVPTSHVGNLKHARAARPRVTADITLKAATGAISTFSLRPEPPASTLT</sequence>
<dbReference type="AlphaFoldDB" id="A0A4C1Y7A4"/>
<protein>
    <submittedName>
        <fullName evidence="1">Uncharacterized protein</fullName>
    </submittedName>
</protein>
<dbReference type="Proteomes" id="UP000299102">
    <property type="component" value="Unassembled WGS sequence"/>
</dbReference>
<dbReference type="EMBL" id="BGZK01001085">
    <property type="protein sequence ID" value="GBP70774.1"/>
    <property type="molecule type" value="Genomic_DNA"/>
</dbReference>
<keyword evidence="2" id="KW-1185">Reference proteome</keyword>
<evidence type="ECO:0000313" key="1">
    <source>
        <dbReference type="EMBL" id="GBP70774.1"/>
    </source>
</evidence>
<reference evidence="1 2" key="1">
    <citation type="journal article" date="2019" name="Commun. Biol.">
        <title>The bagworm genome reveals a unique fibroin gene that provides high tensile strength.</title>
        <authorList>
            <person name="Kono N."/>
            <person name="Nakamura H."/>
            <person name="Ohtoshi R."/>
            <person name="Tomita M."/>
            <person name="Numata K."/>
            <person name="Arakawa K."/>
        </authorList>
    </citation>
    <scope>NUCLEOTIDE SEQUENCE [LARGE SCALE GENOMIC DNA]</scope>
</reference>
<accession>A0A4C1Y7A4</accession>
<organism evidence="1 2">
    <name type="scientific">Eumeta variegata</name>
    <name type="common">Bagworm moth</name>
    <name type="synonym">Eumeta japonica</name>
    <dbReference type="NCBI Taxonomy" id="151549"/>
    <lineage>
        <taxon>Eukaryota</taxon>
        <taxon>Metazoa</taxon>
        <taxon>Ecdysozoa</taxon>
        <taxon>Arthropoda</taxon>
        <taxon>Hexapoda</taxon>
        <taxon>Insecta</taxon>
        <taxon>Pterygota</taxon>
        <taxon>Neoptera</taxon>
        <taxon>Endopterygota</taxon>
        <taxon>Lepidoptera</taxon>
        <taxon>Glossata</taxon>
        <taxon>Ditrysia</taxon>
        <taxon>Tineoidea</taxon>
        <taxon>Psychidae</taxon>
        <taxon>Oiketicinae</taxon>
        <taxon>Eumeta</taxon>
    </lineage>
</organism>
<proteinExistence type="predicted"/>
<name>A0A4C1Y7A4_EUMVA</name>
<evidence type="ECO:0000313" key="2">
    <source>
        <dbReference type="Proteomes" id="UP000299102"/>
    </source>
</evidence>
<comment type="caution">
    <text evidence="1">The sequence shown here is derived from an EMBL/GenBank/DDBJ whole genome shotgun (WGS) entry which is preliminary data.</text>
</comment>